<feature type="signal peptide" evidence="1">
    <location>
        <begin position="1"/>
        <end position="25"/>
    </location>
</feature>
<proteinExistence type="predicted"/>
<evidence type="ECO:0000256" key="1">
    <source>
        <dbReference type="SAM" id="SignalP"/>
    </source>
</evidence>
<name>A0AAD2FLS9_9STRA</name>
<dbReference type="EMBL" id="CAKOGP040001112">
    <property type="protein sequence ID" value="CAJ1942732.1"/>
    <property type="molecule type" value="Genomic_DNA"/>
</dbReference>
<protein>
    <submittedName>
        <fullName evidence="2">Uncharacterized protein</fullName>
    </submittedName>
</protein>
<comment type="caution">
    <text evidence="2">The sequence shown here is derived from an EMBL/GenBank/DDBJ whole genome shotgun (WGS) entry which is preliminary data.</text>
</comment>
<gene>
    <name evidence="2" type="ORF">CYCCA115_LOCUS8094</name>
</gene>
<keyword evidence="3" id="KW-1185">Reference proteome</keyword>
<sequence>MVAMKGAIKATTTLFLLSSLSSSSAFQNYDSVISPAPKESTSFWQVEINEFFKKAVPAPFRQSISIFYEKDDELDPEDFITIITAAPSSPGFPRPLWAVLMASIPTGLFWYAYYKFAVEEELLQTEIKQGKEPRGLGGYGTLGPFTYGLLLGPIAEILDTPGGMQWSLLSGVYLFCSQVLLYERVNDLYHEEGRERPLQAWWSLPLFFPFNIIVGLRQVHFLSQYLSRQRGLKLAKDPVCDLFPFIEVESLTWQQFMVSPKLWCSWFRDIDNLDPNFLLPKDWQPVD</sequence>
<accession>A0AAD2FLS9</accession>
<evidence type="ECO:0000313" key="2">
    <source>
        <dbReference type="EMBL" id="CAJ1942732.1"/>
    </source>
</evidence>
<feature type="chain" id="PRO_5041962913" evidence="1">
    <location>
        <begin position="26"/>
        <end position="287"/>
    </location>
</feature>
<organism evidence="2 3">
    <name type="scientific">Cylindrotheca closterium</name>
    <dbReference type="NCBI Taxonomy" id="2856"/>
    <lineage>
        <taxon>Eukaryota</taxon>
        <taxon>Sar</taxon>
        <taxon>Stramenopiles</taxon>
        <taxon>Ochrophyta</taxon>
        <taxon>Bacillariophyta</taxon>
        <taxon>Bacillariophyceae</taxon>
        <taxon>Bacillariophycidae</taxon>
        <taxon>Bacillariales</taxon>
        <taxon>Bacillariaceae</taxon>
        <taxon>Cylindrotheca</taxon>
    </lineage>
</organism>
<dbReference type="AlphaFoldDB" id="A0AAD2FLS9"/>
<dbReference type="Proteomes" id="UP001295423">
    <property type="component" value="Unassembled WGS sequence"/>
</dbReference>
<keyword evidence="1" id="KW-0732">Signal</keyword>
<reference evidence="2" key="1">
    <citation type="submission" date="2023-08" db="EMBL/GenBank/DDBJ databases">
        <authorList>
            <person name="Audoor S."/>
            <person name="Bilcke G."/>
        </authorList>
    </citation>
    <scope>NUCLEOTIDE SEQUENCE</scope>
</reference>
<evidence type="ECO:0000313" key="3">
    <source>
        <dbReference type="Proteomes" id="UP001295423"/>
    </source>
</evidence>